<gene>
    <name evidence="1" type="ORF">C7212DRAFT_164354</name>
</gene>
<protein>
    <submittedName>
        <fullName evidence="1">Uncharacterized protein</fullName>
    </submittedName>
</protein>
<keyword evidence="2" id="KW-1185">Reference proteome</keyword>
<organism evidence="1 2">
    <name type="scientific">Tuber magnatum</name>
    <name type="common">white Piedmont truffle</name>
    <dbReference type="NCBI Taxonomy" id="42249"/>
    <lineage>
        <taxon>Eukaryota</taxon>
        <taxon>Fungi</taxon>
        <taxon>Dikarya</taxon>
        <taxon>Ascomycota</taxon>
        <taxon>Pezizomycotina</taxon>
        <taxon>Pezizomycetes</taxon>
        <taxon>Pezizales</taxon>
        <taxon>Tuberaceae</taxon>
        <taxon>Tuber</taxon>
    </lineage>
</organism>
<name>A0A317T208_9PEZI</name>
<comment type="caution">
    <text evidence="1">The sequence shown here is derived from an EMBL/GenBank/DDBJ whole genome shotgun (WGS) entry which is preliminary data.</text>
</comment>
<reference evidence="1 2" key="1">
    <citation type="submission" date="2018-03" db="EMBL/GenBank/DDBJ databases">
        <title>Genomes of Pezizomycetes fungi and the evolution of truffles.</title>
        <authorList>
            <person name="Murat C."/>
            <person name="Payen T."/>
            <person name="Noel B."/>
            <person name="Kuo A."/>
            <person name="Martin F.M."/>
        </authorList>
    </citation>
    <scope>NUCLEOTIDE SEQUENCE [LARGE SCALE GENOMIC DNA]</scope>
    <source>
        <strain evidence="1">091103-1</strain>
    </source>
</reference>
<dbReference type="EMBL" id="PYWC01000002">
    <property type="protein sequence ID" value="PWW80654.1"/>
    <property type="molecule type" value="Genomic_DNA"/>
</dbReference>
<sequence length="66" mass="7582">VIQCVSCTFVTGSTCESRVGSVRVRSWCRVQKRGKEGRRSLRGRINVGWLDSAMQVRVIDSEDWFF</sequence>
<dbReference type="AlphaFoldDB" id="A0A317T208"/>
<evidence type="ECO:0000313" key="2">
    <source>
        <dbReference type="Proteomes" id="UP000246991"/>
    </source>
</evidence>
<accession>A0A317T208</accession>
<dbReference type="Proteomes" id="UP000246991">
    <property type="component" value="Unassembled WGS sequence"/>
</dbReference>
<proteinExistence type="predicted"/>
<dbReference type="OrthoDB" id="5411708at2759"/>
<feature type="non-terminal residue" evidence="1">
    <location>
        <position position="1"/>
    </location>
</feature>
<evidence type="ECO:0000313" key="1">
    <source>
        <dbReference type="EMBL" id="PWW80654.1"/>
    </source>
</evidence>